<feature type="domain" description="Calcineurin-like phosphoesterase N-terminal" evidence="3">
    <location>
        <begin position="38"/>
        <end position="103"/>
    </location>
</feature>
<dbReference type="InterPro" id="IPR032288">
    <property type="entry name" value="Metallophos_C"/>
</dbReference>
<evidence type="ECO:0000259" key="2">
    <source>
        <dbReference type="Pfam" id="PF16370"/>
    </source>
</evidence>
<dbReference type="PANTHER" id="PTHR43143">
    <property type="entry name" value="METALLOPHOSPHOESTERASE, CALCINEURIN SUPERFAMILY"/>
    <property type="match status" value="1"/>
</dbReference>
<dbReference type="PANTHER" id="PTHR43143:SF6">
    <property type="entry name" value="BLL3016 PROTEIN"/>
    <property type="match status" value="1"/>
</dbReference>
<dbReference type="AlphaFoldDB" id="A0A0H4PCK4"/>
<gene>
    <name evidence="4" type="ORF">CA2015_1086</name>
</gene>
<organism evidence="4 5">
    <name type="scientific">Cyclobacterium amurskyense</name>
    <dbReference type="NCBI Taxonomy" id="320787"/>
    <lineage>
        <taxon>Bacteria</taxon>
        <taxon>Pseudomonadati</taxon>
        <taxon>Bacteroidota</taxon>
        <taxon>Cytophagia</taxon>
        <taxon>Cytophagales</taxon>
        <taxon>Cyclobacteriaceae</taxon>
        <taxon>Cyclobacterium</taxon>
    </lineage>
</organism>
<evidence type="ECO:0000256" key="1">
    <source>
        <dbReference type="SAM" id="SignalP"/>
    </source>
</evidence>
<name>A0A0H4PCK4_9BACT</name>
<keyword evidence="1" id="KW-0732">Signal</keyword>
<dbReference type="OrthoDB" id="1776264at2"/>
<dbReference type="SUPFAM" id="SSF117074">
    <property type="entry name" value="Hypothetical protein PA1324"/>
    <property type="match status" value="1"/>
</dbReference>
<dbReference type="RefSeq" id="WP_048640969.1">
    <property type="nucleotide sequence ID" value="NZ_CP012040.1"/>
</dbReference>
<keyword evidence="5" id="KW-1185">Reference proteome</keyword>
<dbReference type="InterPro" id="IPR029052">
    <property type="entry name" value="Metallo-depent_PP-like"/>
</dbReference>
<dbReference type="Pfam" id="PF16370">
    <property type="entry name" value="MetallophosC"/>
    <property type="match status" value="1"/>
</dbReference>
<feature type="chain" id="PRO_5005207981" evidence="1">
    <location>
        <begin position="20"/>
        <end position="525"/>
    </location>
</feature>
<evidence type="ECO:0000259" key="3">
    <source>
        <dbReference type="Pfam" id="PF16371"/>
    </source>
</evidence>
<accession>A0A0H4PCK4</accession>
<proteinExistence type="predicted"/>
<dbReference type="EMBL" id="CP012040">
    <property type="protein sequence ID" value="AKP50538.1"/>
    <property type="molecule type" value="Genomic_DNA"/>
</dbReference>
<dbReference type="Proteomes" id="UP000036520">
    <property type="component" value="Chromosome"/>
</dbReference>
<evidence type="ECO:0000313" key="4">
    <source>
        <dbReference type="EMBL" id="AKP50538.1"/>
    </source>
</evidence>
<dbReference type="PATRIC" id="fig|320787.5.peg.1204"/>
<evidence type="ECO:0000313" key="5">
    <source>
        <dbReference type="Proteomes" id="UP000036520"/>
    </source>
</evidence>
<sequence length="525" mass="59604">MKKLISFCWAISLSFSLLAQNNVVGYVYEDSNQNGKKERREKGIPEVGVSNGKEVVLTNSKGKYSLPVGSDNIIFVIKPSGFKVPVGENQLPDFYYIHKPEGSPELKYKGTEPTGKLPKSINFALHKIEEPKNFTAMIFGDPQPYNTTELDQFAKGVVDKAKMESNISFGISLGDLAGDDLDLHPPYVEILKRTSWHWHNVMGNHDMNYDATIDEHSDESFERVFGPSTYSFNHGNAHFIILDDILYPDPRDSKGYWGGFTKTQLDFIENNLKHVDKDKLIVLSFHIPFLHINENGFRNSDRQKVFDLLKDYQNVLALSAHTHLQRHNFYTEEDGWKGRNPFHEYNAGTTSGDWYSGKINEDGVPISTMRDGTPKGYALLHIEDNQYKIDYQVIGAPKGHQIKIFNPKVVANNRGTGSGIFANFYMGDKNDLVEYRIDNGPWKKMNWVEAPDPSYAAAVMEWDLMEELEPGRRPSNPVNATHLWRGSIDTKLSVGKHKITVRAKDMFGRTFTETSEYTVAEPVAY</sequence>
<feature type="domain" description="Calcineurin-like phosphoesterase C-terminal" evidence="2">
    <location>
        <begin position="344"/>
        <end position="511"/>
    </location>
</feature>
<dbReference type="KEGG" id="camu:CA2015_1086"/>
<dbReference type="InterPro" id="IPR051918">
    <property type="entry name" value="STPP_CPPED1"/>
</dbReference>
<dbReference type="SUPFAM" id="SSF56300">
    <property type="entry name" value="Metallo-dependent phosphatases"/>
    <property type="match status" value="1"/>
</dbReference>
<dbReference type="InterPro" id="IPR032285">
    <property type="entry name" value="Metallophos_N"/>
</dbReference>
<feature type="signal peptide" evidence="1">
    <location>
        <begin position="1"/>
        <end position="19"/>
    </location>
</feature>
<reference evidence="4 5" key="1">
    <citation type="submission" date="2015-07" db="EMBL/GenBank/DDBJ databases">
        <authorList>
            <person name="Kim K.M."/>
        </authorList>
    </citation>
    <scope>NUCLEOTIDE SEQUENCE [LARGE SCALE GENOMIC DNA]</scope>
    <source>
        <strain evidence="4 5">KCTC 12363</strain>
    </source>
</reference>
<dbReference type="Pfam" id="PF16371">
    <property type="entry name" value="MetallophosN"/>
    <property type="match status" value="1"/>
</dbReference>
<dbReference type="Gene3D" id="3.60.21.10">
    <property type="match status" value="1"/>
</dbReference>
<protein>
    <submittedName>
        <fullName evidence="4">Metallophosphoesterase</fullName>
    </submittedName>
</protein>